<keyword evidence="1" id="KW-0175">Coiled coil</keyword>
<name>A0ABY6HTS4_9ARCH</name>
<keyword evidence="4" id="KW-1185">Reference proteome</keyword>
<evidence type="ECO:0000313" key="4">
    <source>
        <dbReference type="Proteomes" id="UP001208689"/>
    </source>
</evidence>
<dbReference type="SMART" id="SM00086">
    <property type="entry name" value="PAC"/>
    <property type="match status" value="1"/>
</dbReference>
<dbReference type="Gene3D" id="3.30.450.20">
    <property type="entry name" value="PAS domain"/>
    <property type="match status" value="1"/>
</dbReference>
<dbReference type="NCBIfam" id="TIGR00229">
    <property type="entry name" value="sensory_box"/>
    <property type="match status" value="1"/>
</dbReference>
<protein>
    <recommendedName>
        <fullName evidence="2">PAC domain-containing protein</fullName>
    </recommendedName>
</protein>
<evidence type="ECO:0000313" key="3">
    <source>
        <dbReference type="EMBL" id="UYP46272.1"/>
    </source>
</evidence>
<organism evidence="3 4">
    <name type="scientific">Candidatus Lokiarchaeum ossiferum</name>
    <dbReference type="NCBI Taxonomy" id="2951803"/>
    <lineage>
        <taxon>Archaea</taxon>
        <taxon>Promethearchaeati</taxon>
        <taxon>Promethearchaeota</taxon>
        <taxon>Promethearchaeia</taxon>
        <taxon>Promethearchaeales</taxon>
        <taxon>Promethearchaeaceae</taxon>
        <taxon>Candidatus Lokiarchaeum</taxon>
    </lineage>
</organism>
<evidence type="ECO:0000259" key="2">
    <source>
        <dbReference type="PROSITE" id="PS50113"/>
    </source>
</evidence>
<gene>
    <name evidence="3" type="ORF">NEF87_002557</name>
</gene>
<feature type="coiled-coil region" evidence="1">
    <location>
        <begin position="200"/>
        <end position="227"/>
    </location>
</feature>
<reference evidence="3" key="1">
    <citation type="submission" date="2022-09" db="EMBL/GenBank/DDBJ databases">
        <title>Actin cytoskeleton and complex cell architecture in an #Asgard archaeon.</title>
        <authorList>
            <person name="Ponce Toledo R.I."/>
            <person name="Schleper C."/>
            <person name="Rodrigues Oliveira T."/>
            <person name="Wollweber F."/>
            <person name="Xu J."/>
            <person name="Rittmann S."/>
            <person name="Klingl A."/>
            <person name="Pilhofer M."/>
        </authorList>
    </citation>
    <scope>NUCLEOTIDE SEQUENCE</scope>
    <source>
        <strain evidence="3">B-35</strain>
    </source>
</reference>
<dbReference type="CDD" id="cd00130">
    <property type="entry name" value="PAS"/>
    <property type="match status" value="1"/>
</dbReference>
<accession>A0ABY6HTS4</accession>
<dbReference type="EMBL" id="CP104013">
    <property type="protein sequence ID" value="UYP46272.1"/>
    <property type="molecule type" value="Genomic_DNA"/>
</dbReference>
<feature type="domain" description="PAC" evidence="2">
    <location>
        <begin position="159"/>
        <end position="209"/>
    </location>
</feature>
<dbReference type="SUPFAM" id="SSF55785">
    <property type="entry name" value="PYP-like sensor domain (PAS domain)"/>
    <property type="match status" value="1"/>
</dbReference>
<dbReference type="InterPro" id="IPR000014">
    <property type="entry name" value="PAS"/>
</dbReference>
<dbReference type="Proteomes" id="UP001208689">
    <property type="component" value="Chromosome"/>
</dbReference>
<sequence length="417" mass="48919">MTLDEKNSKENLIHDIHVLQTKLKQYIDIRTPFKLTEDHPENFDFERYQKMNRRSLELILQSLQEQIKFYEEADANPIDIKKPKNMPVNVFFDIFLNSGMATIIENDLSQTILINQQACNLFGYSAQELLSLHPTDLQHITQEKSLVPIYTDGKLNRFTTYETNFKRKDGSIFPGELRLIRLEYNVSVYVVAMITDISKRKRAEAKQQALIVELQEALSKIQQLQKLVPVCGMCKKIRNDQGYWNQLDTFVQEVADVSFSYELCPDCKKKNWRLILSYFDAFFGPIILHFTPKDEKMEEFQDLPLLLDYEKEGYFEMTLGQARILNLQYKLSSMQARGQHELIMISFAVFDGNINEEIGKEIIEDILDRMLKIENVEIVFNNQSQKTPEGMAKFKEIEEIFQEVYNSIENKLKAHLY</sequence>
<dbReference type="InterPro" id="IPR035965">
    <property type="entry name" value="PAS-like_dom_sf"/>
</dbReference>
<dbReference type="PROSITE" id="PS50113">
    <property type="entry name" value="PAC"/>
    <property type="match status" value="1"/>
</dbReference>
<proteinExistence type="predicted"/>
<evidence type="ECO:0000256" key="1">
    <source>
        <dbReference type="SAM" id="Coils"/>
    </source>
</evidence>
<dbReference type="InterPro" id="IPR001610">
    <property type="entry name" value="PAC"/>
</dbReference>
<dbReference type="InterPro" id="IPR000700">
    <property type="entry name" value="PAS-assoc_C"/>
</dbReference>
<dbReference type="Pfam" id="PF13426">
    <property type="entry name" value="PAS_9"/>
    <property type="match status" value="1"/>
</dbReference>